<keyword evidence="3" id="KW-1185">Reference proteome</keyword>
<accession>A0AA41QSI6</accession>
<keyword evidence="1" id="KW-0175">Coiled coil</keyword>
<organism evidence="2 3">
    <name type="scientific">Paradevosia shaoguanensis</name>
    <dbReference type="NCBI Taxonomy" id="1335043"/>
    <lineage>
        <taxon>Bacteria</taxon>
        <taxon>Pseudomonadati</taxon>
        <taxon>Pseudomonadota</taxon>
        <taxon>Alphaproteobacteria</taxon>
        <taxon>Hyphomicrobiales</taxon>
        <taxon>Devosiaceae</taxon>
        <taxon>Paradevosia</taxon>
    </lineage>
</organism>
<name>A0AA41QSI6_9HYPH</name>
<protein>
    <recommendedName>
        <fullName evidence="4">Transposase</fullName>
    </recommendedName>
</protein>
<sequence>MSEKEAGAQRAAALLALVQERGAINKMLEQRCVELAMELMAAKATLASQAEEIERLKSAATLKE</sequence>
<feature type="coiled-coil region" evidence="1">
    <location>
        <begin position="25"/>
        <end position="59"/>
    </location>
</feature>
<evidence type="ECO:0008006" key="4">
    <source>
        <dbReference type="Google" id="ProtNLM"/>
    </source>
</evidence>
<proteinExistence type="predicted"/>
<evidence type="ECO:0000313" key="2">
    <source>
        <dbReference type="EMBL" id="MCI0129204.1"/>
    </source>
</evidence>
<gene>
    <name evidence="2" type="ORF">ML536_20420</name>
</gene>
<evidence type="ECO:0000256" key="1">
    <source>
        <dbReference type="SAM" id="Coils"/>
    </source>
</evidence>
<dbReference type="Proteomes" id="UP001156140">
    <property type="component" value="Unassembled WGS sequence"/>
</dbReference>
<evidence type="ECO:0000313" key="3">
    <source>
        <dbReference type="Proteomes" id="UP001156140"/>
    </source>
</evidence>
<dbReference type="RefSeq" id="WP_035033611.1">
    <property type="nucleotide sequence ID" value="NZ_JAKETQ010000004.1"/>
</dbReference>
<dbReference type="EMBL" id="JALAZD010000004">
    <property type="protein sequence ID" value="MCI0129204.1"/>
    <property type="molecule type" value="Genomic_DNA"/>
</dbReference>
<dbReference type="AlphaFoldDB" id="A0AA41QSI6"/>
<comment type="caution">
    <text evidence="2">The sequence shown here is derived from an EMBL/GenBank/DDBJ whole genome shotgun (WGS) entry which is preliminary data.</text>
</comment>
<reference evidence="2" key="1">
    <citation type="submission" date="2022-03" db="EMBL/GenBank/DDBJ databases">
        <title>The complete genome sequence of a Methyloterrigena soli.</title>
        <authorList>
            <person name="Zi Z."/>
        </authorList>
    </citation>
    <scope>NUCLEOTIDE SEQUENCE</scope>
    <source>
        <strain evidence="2">M48</strain>
    </source>
</reference>